<dbReference type="PROSITE" id="PS51318">
    <property type="entry name" value="TAT"/>
    <property type="match status" value="1"/>
</dbReference>
<gene>
    <name evidence="4" type="ORF">ENW50_06320</name>
</gene>
<evidence type="ECO:0000256" key="1">
    <source>
        <dbReference type="SAM" id="MobiDB-lite"/>
    </source>
</evidence>
<dbReference type="InterPro" id="IPR053183">
    <property type="entry name" value="ASL1"/>
</dbReference>
<evidence type="ECO:0000256" key="2">
    <source>
        <dbReference type="SAM" id="SignalP"/>
    </source>
</evidence>
<keyword evidence="2" id="KW-0732">Signal</keyword>
<dbReference type="PANTHER" id="PTHR34154">
    <property type="entry name" value="ALKALI-SENSITIVE LINKAGE PROTEIN 1"/>
    <property type="match status" value="1"/>
</dbReference>
<accession>A0A7V4XSX2</accession>
<proteinExistence type="predicted"/>
<dbReference type="AlphaFoldDB" id="A0A7V4XSX2"/>
<dbReference type="Pfam" id="PF11790">
    <property type="entry name" value="Glyco_hydro_cc"/>
    <property type="match status" value="1"/>
</dbReference>
<dbReference type="PANTHER" id="PTHR34154:SF3">
    <property type="entry name" value="ALKALI-SENSITIVE LINKAGE PROTEIN 1"/>
    <property type="match status" value="1"/>
</dbReference>
<dbReference type="InterPro" id="IPR006311">
    <property type="entry name" value="TAT_signal"/>
</dbReference>
<feature type="chain" id="PRO_5030834951" description="Asl1-like glycosyl hydrolase catalytic domain-containing protein" evidence="2">
    <location>
        <begin position="27"/>
        <end position="288"/>
    </location>
</feature>
<reference evidence="4" key="1">
    <citation type="journal article" date="2020" name="mSystems">
        <title>Genome- and Community-Level Interaction Insights into Carbon Utilization and Element Cycling Functions of Hydrothermarchaeota in Hydrothermal Sediment.</title>
        <authorList>
            <person name="Zhou Z."/>
            <person name="Liu Y."/>
            <person name="Xu W."/>
            <person name="Pan J."/>
            <person name="Luo Z.H."/>
            <person name="Li M."/>
        </authorList>
    </citation>
    <scope>NUCLEOTIDE SEQUENCE [LARGE SCALE GENOMIC DNA]</scope>
    <source>
        <strain evidence="4">SpSt-855</strain>
    </source>
</reference>
<feature type="region of interest" description="Disordered" evidence="1">
    <location>
        <begin position="27"/>
        <end position="52"/>
    </location>
</feature>
<dbReference type="InterPro" id="IPR024655">
    <property type="entry name" value="Asl1_glyco_hydro_catalytic"/>
</dbReference>
<name>A0A7V4XSX2_9BACT</name>
<organism evidence="4">
    <name type="scientific">Acidobacterium capsulatum</name>
    <dbReference type="NCBI Taxonomy" id="33075"/>
    <lineage>
        <taxon>Bacteria</taxon>
        <taxon>Pseudomonadati</taxon>
        <taxon>Acidobacteriota</taxon>
        <taxon>Terriglobia</taxon>
        <taxon>Terriglobales</taxon>
        <taxon>Acidobacteriaceae</taxon>
        <taxon>Acidobacterium</taxon>
    </lineage>
</organism>
<comment type="caution">
    <text evidence="4">The sequence shown here is derived from an EMBL/GenBank/DDBJ whole genome shotgun (WGS) entry which is preliminary data.</text>
</comment>
<dbReference type="PROSITE" id="PS51257">
    <property type="entry name" value="PROKAR_LIPOPROTEIN"/>
    <property type="match status" value="1"/>
</dbReference>
<sequence>MPVSRRYFLAASSAFLAATACSQSMGNNSTGATSTGGASSGTSSNSAPNAKKGLAGAAPLASGLITDWYYNWGNSPSTAGMPASTPSMKFFPMVWGWYPNTSPTILTALRAQAPSILLGFNEPDNASQSNIPVDTAISAWSQFQGIATELVSPAAANPLGAWMQTFMAAIDKQNFQCDSIAVHSYGGPSASTFLDTLDQIYTLYQRPLWITEFAVADWNATGTTPDAYSVTQVSDFMQTVCPAMDNLPYVKGYAWFPTAAKGSNALASSVLFDANGNLTELGKLYASL</sequence>
<dbReference type="GO" id="GO:0071966">
    <property type="term" value="P:fungal-type cell wall polysaccharide metabolic process"/>
    <property type="evidence" value="ECO:0007669"/>
    <property type="project" value="TreeGrafter"/>
</dbReference>
<evidence type="ECO:0000313" key="4">
    <source>
        <dbReference type="EMBL" id="HGY94285.1"/>
    </source>
</evidence>
<feature type="signal peptide" evidence="2">
    <location>
        <begin position="1"/>
        <end position="26"/>
    </location>
</feature>
<evidence type="ECO:0000259" key="3">
    <source>
        <dbReference type="Pfam" id="PF11790"/>
    </source>
</evidence>
<dbReference type="InterPro" id="IPR017853">
    <property type="entry name" value="GH"/>
</dbReference>
<dbReference type="Gene3D" id="3.20.20.80">
    <property type="entry name" value="Glycosidases"/>
    <property type="match status" value="1"/>
</dbReference>
<feature type="domain" description="Asl1-like glycosyl hydrolase catalytic" evidence="3">
    <location>
        <begin position="66"/>
        <end position="285"/>
    </location>
</feature>
<dbReference type="SUPFAM" id="SSF51445">
    <property type="entry name" value="(Trans)glycosidases"/>
    <property type="match status" value="1"/>
</dbReference>
<protein>
    <recommendedName>
        <fullName evidence="3">Asl1-like glycosyl hydrolase catalytic domain-containing protein</fullName>
    </recommendedName>
</protein>
<dbReference type="EMBL" id="DTKL01000037">
    <property type="protein sequence ID" value="HGY94285.1"/>
    <property type="molecule type" value="Genomic_DNA"/>
</dbReference>